<feature type="domain" description="DUF7336" evidence="2">
    <location>
        <begin position="1"/>
        <end position="40"/>
    </location>
</feature>
<evidence type="ECO:0000259" key="2">
    <source>
        <dbReference type="Pfam" id="PF24024"/>
    </source>
</evidence>
<dbReference type="Proteomes" id="UP000199361">
    <property type="component" value="Unassembled WGS sequence"/>
</dbReference>
<feature type="region of interest" description="Disordered" evidence="1">
    <location>
        <begin position="66"/>
        <end position="97"/>
    </location>
</feature>
<dbReference type="RefSeq" id="WP_091079459.1">
    <property type="nucleotide sequence ID" value="NZ_FOHX01000003.1"/>
</dbReference>
<accession>A0A1I0EW45</accession>
<dbReference type="EMBL" id="FOHX01000003">
    <property type="protein sequence ID" value="SET49709.1"/>
    <property type="molecule type" value="Genomic_DNA"/>
</dbReference>
<name>A0A1I0EW45_9ACTN</name>
<dbReference type="OrthoDB" id="9840612at2"/>
<evidence type="ECO:0000313" key="3">
    <source>
        <dbReference type="EMBL" id="SET49709.1"/>
    </source>
</evidence>
<evidence type="ECO:0000256" key="1">
    <source>
        <dbReference type="SAM" id="MobiDB-lite"/>
    </source>
</evidence>
<feature type="compositionally biased region" description="Basic and acidic residues" evidence="1">
    <location>
        <begin position="83"/>
        <end position="97"/>
    </location>
</feature>
<sequence>MKVYLATSGSYSDYRVRGVFAREEDAEAYELADDVEEFELKEGPQEVRSWHTLRWQPDRPEPEYVVHFSWSPPEGDKIPNPSEDDRPERRDYDGHPNRVEHRWVGHRGRECYGDLVVSGWDIEHVRKVFGELRAEWLNNKALGMVWDSQKCEWTPGEVDA</sequence>
<evidence type="ECO:0000313" key="4">
    <source>
        <dbReference type="Proteomes" id="UP000199361"/>
    </source>
</evidence>
<dbReference type="AlphaFoldDB" id="A0A1I0EW45"/>
<proteinExistence type="predicted"/>
<dbReference type="Pfam" id="PF24024">
    <property type="entry name" value="DUF7336"/>
    <property type="match status" value="1"/>
</dbReference>
<protein>
    <recommendedName>
        <fullName evidence="2">DUF7336 domain-containing protein</fullName>
    </recommendedName>
</protein>
<reference evidence="3 4" key="1">
    <citation type="submission" date="2016-10" db="EMBL/GenBank/DDBJ databases">
        <authorList>
            <person name="de Groot N.N."/>
        </authorList>
    </citation>
    <scope>NUCLEOTIDE SEQUENCE [LARGE SCALE GENOMIC DNA]</scope>
    <source>
        <strain evidence="3 4">CGMCC 4.5598</strain>
    </source>
</reference>
<organism evidence="3 4">
    <name type="scientific">Nonomuraea wenchangensis</name>
    <dbReference type="NCBI Taxonomy" id="568860"/>
    <lineage>
        <taxon>Bacteria</taxon>
        <taxon>Bacillati</taxon>
        <taxon>Actinomycetota</taxon>
        <taxon>Actinomycetes</taxon>
        <taxon>Streptosporangiales</taxon>
        <taxon>Streptosporangiaceae</taxon>
        <taxon>Nonomuraea</taxon>
    </lineage>
</organism>
<dbReference type="STRING" id="568860.SAMN05421811_103227"/>
<gene>
    <name evidence="3" type="ORF">SAMN05421811_103227</name>
</gene>
<dbReference type="InterPro" id="IPR055760">
    <property type="entry name" value="DUF7336"/>
</dbReference>
<keyword evidence="4" id="KW-1185">Reference proteome</keyword>